<keyword evidence="2" id="KW-0812">Transmembrane</keyword>
<evidence type="ECO:0000256" key="2">
    <source>
        <dbReference type="SAM" id="Phobius"/>
    </source>
</evidence>
<dbReference type="EMBL" id="JPGN01000027">
    <property type="protein sequence ID" value="KFI20144.1"/>
    <property type="molecule type" value="Genomic_DNA"/>
</dbReference>
<reference evidence="4 5" key="1">
    <citation type="submission" date="2014-07" db="EMBL/GenBank/DDBJ databases">
        <title>Comparative analysis of Nitrosococcus oceani genome inventories of strains from Pacific and Atlantic gyres.</title>
        <authorList>
            <person name="Lim C.K."/>
            <person name="Wang L."/>
            <person name="Sayavedra-Soto L.A."/>
            <person name="Klotz M.G."/>
        </authorList>
    </citation>
    <scope>NUCLEOTIDE SEQUENCE [LARGE SCALE GENOMIC DNA]</scope>
    <source>
        <strain evidence="4 5">C-27</strain>
    </source>
</reference>
<dbReference type="SMART" id="SM00257">
    <property type="entry name" value="LysM"/>
    <property type="match status" value="1"/>
</dbReference>
<dbReference type="PANTHER" id="PTHR34700">
    <property type="entry name" value="POTASSIUM BINDING PROTEIN KBP"/>
    <property type="match status" value="1"/>
</dbReference>
<feature type="region of interest" description="Disordered" evidence="1">
    <location>
        <begin position="67"/>
        <end position="260"/>
    </location>
</feature>
<feature type="compositionally biased region" description="Acidic residues" evidence="1">
    <location>
        <begin position="94"/>
        <end position="121"/>
    </location>
</feature>
<dbReference type="Proteomes" id="UP000028839">
    <property type="component" value="Unassembled WGS sequence"/>
</dbReference>
<name>A0A0E2Z3Q6_9GAMM</name>
<dbReference type="PROSITE" id="PS51782">
    <property type="entry name" value="LYSM"/>
    <property type="match status" value="1"/>
</dbReference>
<dbReference type="Pfam" id="PF01476">
    <property type="entry name" value="LysM"/>
    <property type="match status" value="1"/>
</dbReference>
<feature type="compositionally biased region" description="Acidic residues" evidence="1">
    <location>
        <begin position="168"/>
        <end position="178"/>
    </location>
</feature>
<sequence>MADFKRGDSNYVRSAYRRPGSERPEYGRSKNRGQIWSVIIVLLLIVVLAGGAVWMYLNGKGEEEAVASKESEVASPQMAESNTTELEPSQQGGTEEEFASTAPSEEDEFASSTPSEEEDEFASILEELGVGSEPNEEEASTPSTVEPQAEGSAVEGNTVIGTAPEEPQFFDEEEDQFSTEEFTIPEQEQPEEAVGEQAEQATGQFRGTERQVEETQKRGEANNKMKEAEEEDFAAVTPSFEEAPTRSQAEGSFPQTVTVQSGDSLSVIADRVYGDAGKWRLIYEANQDQLENPDQLLVGMKLTVPDPND</sequence>
<dbReference type="AlphaFoldDB" id="A0A0E2Z3Q6"/>
<feature type="transmembrane region" description="Helical" evidence="2">
    <location>
        <begin position="35"/>
        <end position="57"/>
    </location>
</feature>
<dbReference type="CDD" id="cd00118">
    <property type="entry name" value="LysM"/>
    <property type="match status" value="1"/>
</dbReference>
<evidence type="ECO:0000256" key="1">
    <source>
        <dbReference type="SAM" id="MobiDB-lite"/>
    </source>
</evidence>
<dbReference type="Gene3D" id="3.10.350.10">
    <property type="entry name" value="LysM domain"/>
    <property type="match status" value="1"/>
</dbReference>
<keyword evidence="2" id="KW-1133">Transmembrane helix</keyword>
<feature type="compositionally biased region" description="Polar residues" evidence="1">
    <location>
        <begin position="78"/>
        <end position="93"/>
    </location>
</feature>
<proteinExistence type="predicted"/>
<protein>
    <submittedName>
        <fullName evidence="4">Peptigoglycan-binding protein LysM</fullName>
    </submittedName>
</protein>
<dbReference type="InterPro" id="IPR052196">
    <property type="entry name" value="Bact_Kbp"/>
</dbReference>
<dbReference type="PANTHER" id="PTHR34700:SF4">
    <property type="entry name" value="PHAGE-LIKE ELEMENT PBSX PROTEIN XKDP"/>
    <property type="match status" value="1"/>
</dbReference>
<feature type="compositionally biased region" description="Polar residues" evidence="1">
    <location>
        <begin position="245"/>
        <end position="260"/>
    </location>
</feature>
<keyword evidence="2" id="KW-0472">Membrane</keyword>
<feature type="compositionally biased region" description="Basic and acidic residues" evidence="1">
    <location>
        <begin position="207"/>
        <end position="227"/>
    </location>
</feature>
<dbReference type="OrthoDB" id="370541at2"/>
<accession>A0A0E2Z3Q6</accession>
<comment type="caution">
    <text evidence="4">The sequence shown here is derived from an EMBL/GenBank/DDBJ whole genome shotgun (WGS) entry which is preliminary data.</text>
</comment>
<evidence type="ECO:0000313" key="4">
    <source>
        <dbReference type="EMBL" id="KFI20144.1"/>
    </source>
</evidence>
<feature type="domain" description="LysM" evidence="3">
    <location>
        <begin position="255"/>
        <end position="304"/>
    </location>
</feature>
<dbReference type="HOGENOM" id="CLU_890900_0_0_6"/>
<dbReference type="InterPro" id="IPR036779">
    <property type="entry name" value="LysM_dom_sf"/>
</dbReference>
<dbReference type="InterPro" id="IPR018392">
    <property type="entry name" value="LysM"/>
</dbReference>
<organism evidence="4 5">
    <name type="scientific">Nitrosococcus oceani C-27</name>
    <dbReference type="NCBI Taxonomy" id="314279"/>
    <lineage>
        <taxon>Bacteria</taxon>
        <taxon>Pseudomonadati</taxon>
        <taxon>Pseudomonadota</taxon>
        <taxon>Gammaproteobacteria</taxon>
        <taxon>Chromatiales</taxon>
        <taxon>Chromatiaceae</taxon>
        <taxon>Nitrosococcus</taxon>
    </lineage>
</organism>
<evidence type="ECO:0000259" key="3">
    <source>
        <dbReference type="PROSITE" id="PS51782"/>
    </source>
</evidence>
<evidence type="ECO:0000313" key="5">
    <source>
        <dbReference type="Proteomes" id="UP000028839"/>
    </source>
</evidence>
<gene>
    <name evidence="4" type="ORF">IB75_04805</name>
</gene>